<protein>
    <recommendedName>
        <fullName evidence="8">Peptidase S1 domain-containing protein</fullName>
    </recommendedName>
</protein>
<evidence type="ECO:0000256" key="4">
    <source>
        <dbReference type="ARBA" id="ARBA00022801"/>
    </source>
</evidence>
<dbReference type="SUPFAM" id="SSF50494">
    <property type="entry name" value="Trypsin-like serine proteases"/>
    <property type="match status" value="1"/>
</dbReference>
<dbReference type="Gene3D" id="2.40.10.10">
    <property type="entry name" value="Trypsin-like serine proteases"/>
    <property type="match status" value="2"/>
</dbReference>
<evidence type="ECO:0000313" key="10">
    <source>
        <dbReference type="Proteomes" id="UP001168821"/>
    </source>
</evidence>
<dbReference type="PROSITE" id="PS00134">
    <property type="entry name" value="TRYPSIN_HIS"/>
    <property type="match status" value="1"/>
</dbReference>
<evidence type="ECO:0000256" key="1">
    <source>
        <dbReference type="ARBA" id="ARBA00004613"/>
    </source>
</evidence>
<dbReference type="InterPro" id="IPR009003">
    <property type="entry name" value="Peptidase_S1_PA"/>
</dbReference>
<evidence type="ECO:0000313" key="9">
    <source>
        <dbReference type="EMBL" id="KAJ3648806.1"/>
    </source>
</evidence>
<dbReference type="InterPro" id="IPR018114">
    <property type="entry name" value="TRYPSIN_HIS"/>
</dbReference>
<proteinExistence type="predicted"/>
<keyword evidence="10" id="KW-1185">Reference proteome</keyword>
<dbReference type="PROSITE" id="PS00135">
    <property type="entry name" value="TRYPSIN_SER"/>
    <property type="match status" value="1"/>
</dbReference>
<keyword evidence="5 7" id="KW-0720">Serine protease</keyword>
<organism evidence="9 10">
    <name type="scientific">Zophobas morio</name>
    <dbReference type="NCBI Taxonomy" id="2755281"/>
    <lineage>
        <taxon>Eukaryota</taxon>
        <taxon>Metazoa</taxon>
        <taxon>Ecdysozoa</taxon>
        <taxon>Arthropoda</taxon>
        <taxon>Hexapoda</taxon>
        <taxon>Insecta</taxon>
        <taxon>Pterygota</taxon>
        <taxon>Neoptera</taxon>
        <taxon>Endopterygota</taxon>
        <taxon>Coleoptera</taxon>
        <taxon>Polyphaga</taxon>
        <taxon>Cucujiformia</taxon>
        <taxon>Tenebrionidae</taxon>
        <taxon>Zophobas</taxon>
    </lineage>
</organism>
<dbReference type="GO" id="GO:0006508">
    <property type="term" value="P:proteolysis"/>
    <property type="evidence" value="ECO:0007669"/>
    <property type="project" value="UniProtKB-KW"/>
</dbReference>
<reference evidence="9" key="1">
    <citation type="journal article" date="2023" name="G3 (Bethesda)">
        <title>Whole genome assemblies of Zophobas morio and Tenebrio molitor.</title>
        <authorList>
            <person name="Kaur S."/>
            <person name="Stinson S.A."/>
            <person name="diCenzo G.C."/>
        </authorList>
    </citation>
    <scope>NUCLEOTIDE SEQUENCE</scope>
    <source>
        <strain evidence="9">QUZm001</strain>
    </source>
</reference>
<dbReference type="AlphaFoldDB" id="A0AA38I643"/>
<comment type="caution">
    <text evidence="9">The sequence shown here is derived from an EMBL/GenBank/DDBJ whole genome shotgun (WGS) entry which is preliminary data.</text>
</comment>
<dbReference type="Pfam" id="PF00089">
    <property type="entry name" value="Trypsin"/>
    <property type="match status" value="1"/>
</dbReference>
<accession>A0AA38I643</accession>
<dbReference type="FunFam" id="2.40.10.10:FF:000015">
    <property type="entry name" value="Atrial natriuretic peptide-converting enzyme"/>
    <property type="match status" value="1"/>
</dbReference>
<dbReference type="PROSITE" id="PS50240">
    <property type="entry name" value="TRYPSIN_DOM"/>
    <property type="match status" value="1"/>
</dbReference>
<dbReference type="EMBL" id="JALNTZ010000006">
    <property type="protein sequence ID" value="KAJ3648806.1"/>
    <property type="molecule type" value="Genomic_DNA"/>
</dbReference>
<keyword evidence="2" id="KW-0964">Secreted</keyword>
<dbReference type="InterPro" id="IPR001254">
    <property type="entry name" value="Trypsin_dom"/>
</dbReference>
<evidence type="ECO:0000256" key="2">
    <source>
        <dbReference type="ARBA" id="ARBA00022525"/>
    </source>
</evidence>
<evidence type="ECO:0000259" key="8">
    <source>
        <dbReference type="PROSITE" id="PS50240"/>
    </source>
</evidence>
<dbReference type="GO" id="GO:0005576">
    <property type="term" value="C:extracellular region"/>
    <property type="evidence" value="ECO:0007669"/>
    <property type="project" value="UniProtKB-SubCell"/>
</dbReference>
<sequence length="303" mass="33175">MRLVTVYLTFIYFNYYQCQKASLKCQEYGKAVYVQKESPTLTTISKVNNVSECGIVSVPLIVGGELASEKEFPHMAVIGFGLSPDAELKWDCGGSLISELYVLTAAHCLESRQLGPSQKIRFGILRLQDTSSNLQERLVTKRIPHPEHKSPLKANDIALIQMDQPIIFTPSVRPACLSVNDIRPGNKALATGFGKVTYEAESGSESLMKVTLTIYSNDKCEKILPAKETIRNTMLCAGKLSGGKDTCQGDSGGPLQTVLKDPYCMYSIAGVTSFGKFCGFANAPAIYTKVSSYVSWIESVVWP</sequence>
<comment type="subcellular location">
    <subcellularLocation>
        <location evidence="1">Secreted</location>
    </subcellularLocation>
</comment>
<dbReference type="InterPro" id="IPR033116">
    <property type="entry name" value="TRYPSIN_SER"/>
</dbReference>
<dbReference type="CDD" id="cd00190">
    <property type="entry name" value="Tryp_SPc"/>
    <property type="match status" value="1"/>
</dbReference>
<gene>
    <name evidence="9" type="ORF">Zmor_020580</name>
</gene>
<evidence type="ECO:0000256" key="5">
    <source>
        <dbReference type="ARBA" id="ARBA00022825"/>
    </source>
</evidence>
<dbReference type="InterPro" id="IPR001314">
    <property type="entry name" value="Peptidase_S1A"/>
</dbReference>
<feature type="domain" description="Peptidase S1" evidence="8">
    <location>
        <begin position="61"/>
        <end position="302"/>
    </location>
</feature>
<keyword evidence="3 7" id="KW-0645">Protease</keyword>
<keyword evidence="6" id="KW-1015">Disulfide bond</keyword>
<evidence type="ECO:0000256" key="6">
    <source>
        <dbReference type="ARBA" id="ARBA00023157"/>
    </source>
</evidence>
<dbReference type="PRINTS" id="PR00722">
    <property type="entry name" value="CHYMOTRYPSIN"/>
</dbReference>
<dbReference type="Proteomes" id="UP001168821">
    <property type="component" value="Unassembled WGS sequence"/>
</dbReference>
<dbReference type="PANTHER" id="PTHR24252:SF7">
    <property type="entry name" value="HYALIN"/>
    <property type="match status" value="1"/>
</dbReference>
<evidence type="ECO:0000256" key="3">
    <source>
        <dbReference type="ARBA" id="ARBA00022670"/>
    </source>
</evidence>
<dbReference type="SMART" id="SM00020">
    <property type="entry name" value="Tryp_SPc"/>
    <property type="match status" value="1"/>
</dbReference>
<dbReference type="InterPro" id="IPR043504">
    <property type="entry name" value="Peptidase_S1_PA_chymotrypsin"/>
</dbReference>
<name>A0AA38I643_9CUCU</name>
<dbReference type="GO" id="GO:0004252">
    <property type="term" value="F:serine-type endopeptidase activity"/>
    <property type="evidence" value="ECO:0007669"/>
    <property type="project" value="InterPro"/>
</dbReference>
<keyword evidence="4 7" id="KW-0378">Hydrolase</keyword>
<evidence type="ECO:0000256" key="7">
    <source>
        <dbReference type="RuleBase" id="RU363034"/>
    </source>
</evidence>
<dbReference type="PANTHER" id="PTHR24252">
    <property type="entry name" value="ACROSIN-RELATED"/>
    <property type="match status" value="1"/>
</dbReference>